<accession>A0A195F4G8</accession>
<dbReference type="EMBL" id="KQ981805">
    <property type="protein sequence ID" value="KYN35475.1"/>
    <property type="molecule type" value="Genomic_DNA"/>
</dbReference>
<evidence type="ECO:0000313" key="3">
    <source>
        <dbReference type="Proteomes" id="UP000078541"/>
    </source>
</evidence>
<feature type="region of interest" description="Disordered" evidence="1">
    <location>
        <begin position="188"/>
        <end position="210"/>
    </location>
</feature>
<name>A0A195F4G8_9HYME</name>
<dbReference type="AlphaFoldDB" id="A0A195F4G8"/>
<proteinExistence type="predicted"/>
<evidence type="ECO:0000256" key="1">
    <source>
        <dbReference type="SAM" id="MobiDB-lite"/>
    </source>
</evidence>
<sequence>MNDSRPQNPSFTSHSLRPTVKVTFLQELTYETPNYFVNLNYNGNKGARSPGNGEHLPYNAAASYSAILQRSSKEANRRQEENREEKANESEIPRGMHLVLSRAPPHLFFHALAIAGDLNRQRGTAPWVILPRGARSLRTNVDTSTPAQEERGGSFRGSVDQSWRATPNRVVSPWQVPLLGWYAGRPAGPSGVKRRTSRRTGCASTGRRSNNGRIKQQLRRMAEYLTLMHDVKIKRRQRTAAK</sequence>
<feature type="region of interest" description="Disordered" evidence="1">
    <location>
        <begin position="70"/>
        <end position="91"/>
    </location>
</feature>
<feature type="compositionally biased region" description="Basic and acidic residues" evidence="1">
    <location>
        <begin position="71"/>
        <end position="91"/>
    </location>
</feature>
<organism evidence="2 3">
    <name type="scientific">Trachymyrmex septentrionalis</name>
    <dbReference type="NCBI Taxonomy" id="34720"/>
    <lineage>
        <taxon>Eukaryota</taxon>
        <taxon>Metazoa</taxon>
        <taxon>Ecdysozoa</taxon>
        <taxon>Arthropoda</taxon>
        <taxon>Hexapoda</taxon>
        <taxon>Insecta</taxon>
        <taxon>Pterygota</taxon>
        <taxon>Neoptera</taxon>
        <taxon>Endopterygota</taxon>
        <taxon>Hymenoptera</taxon>
        <taxon>Apocrita</taxon>
        <taxon>Aculeata</taxon>
        <taxon>Formicoidea</taxon>
        <taxon>Formicidae</taxon>
        <taxon>Myrmicinae</taxon>
        <taxon>Trachymyrmex</taxon>
    </lineage>
</organism>
<gene>
    <name evidence="2" type="ORF">ALC56_10032</name>
</gene>
<reference evidence="2 3" key="1">
    <citation type="submission" date="2016-03" db="EMBL/GenBank/DDBJ databases">
        <title>Trachymyrmex septentrionalis WGS genome.</title>
        <authorList>
            <person name="Nygaard S."/>
            <person name="Hu H."/>
            <person name="Boomsma J."/>
            <person name="Zhang G."/>
        </authorList>
    </citation>
    <scope>NUCLEOTIDE SEQUENCE [LARGE SCALE GENOMIC DNA]</scope>
    <source>
        <strain evidence="2">Tsep2-gDNA-1</strain>
        <tissue evidence="2">Whole body</tissue>
    </source>
</reference>
<dbReference type="Proteomes" id="UP000078541">
    <property type="component" value="Unassembled WGS sequence"/>
</dbReference>
<keyword evidence="3" id="KW-1185">Reference proteome</keyword>
<evidence type="ECO:0000313" key="2">
    <source>
        <dbReference type="EMBL" id="KYN35475.1"/>
    </source>
</evidence>
<feature type="region of interest" description="Disordered" evidence="1">
    <location>
        <begin position="141"/>
        <end position="161"/>
    </location>
</feature>
<protein>
    <submittedName>
        <fullName evidence="2">Uncharacterized protein</fullName>
    </submittedName>
</protein>